<evidence type="ECO:0000313" key="3">
    <source>
        <dbReference type="Proteomes" id="UP000299102"/>
    </source>
</evidence>
<accession>A0A4C1UW71</accession>
<dbReference type="EMBL" id="BGZK01000233">
    <property type="protein sequence ID" value="GBP30480.1"/>
    <property type="molecule type" value="Genomic_DNA"/>
</dbReference>
<organism evidence="2 3">
    <name type="scientific">Eumeta variegata</name>
    <name type="common">Bagworm moth</name>
    <name type="synonym">Eumeta japonica</name>
    <dbReference type="NCBI Taxonomy" id="151549"/>
    <lineage>
        <taxon>Eukaryota</taxon>
        <taxon>Metazoa</taxon>
        <taxon>Ecdysozoa</taxon>
        <taxon>Arthropoda</taxon>
        <taxon>Hexapoda</taxon>
        <taxon>Insecta</taxon>
        <taxon>Pterygota</taxon>
        <taxon>Neoptera</taxon>
        <taxon>Endopterygota</taxon>
        <taxon>Lepidoptera</taxon>
        <taxon>Glossata</taxon>
        <taxon>Ditrysia</taxon>
        <taxon>Tineoidea</taxon>
        <taxon>Psychidae</taxon>
        <taxon>Oiketicinae</taxon>
        <taxon>Eumeta</taxon>
    </lineage>
</organism>
<dbReference type="InterPro" id="IPR036691">
    <property type="entry name" value="Endo/exonu/phosph_ase_sf"/>
</dbReference>
<proteinExistence type="predicted"/>
<feature type="region of interest" description="Disordered" evidence="1">
    <location>
        <begin position="1"/>
        <end position="29"/>
    </location>
</feature>
<comment type="caution">
    <text evidence="2">The sequence shown here is derived from an EMBL/GenBank/DDBJ whole genome shotgun (WGS) entry which is preliminary data.</text>
</comment>
<feature type="region of interest" description="Disordered" evidence="1">
    <location>
        <begin position="202"/>
        <end position="286"/>
    </location>
</feature>
<dbReference type="Proteomes" id="UP000299102">
    <property type="component" value="Unassembled WGS sequence"/>
</dbReference>
<sequence>MQQRCRHQCHDPPSPPQHMQLPFGEGNTANTKWQNNRSQEVPRRAKGYPPVVVEHLPNWTRHFSELKKHPPNARPFKSGVSFLPAIAEEFIITQRYLQSMSSKDPAITWYCYTPTNERPTNVGVRGLPGDTNLQEILVALQQLDFPATYARRIPPRRDSSGCLFFVQLKHLNEEELERLYAVKEILNMPGVTLEAWWDPHEMPGFSPGGTRKRTESPAPPPSGERPEASRGQKGTPRPAASPPETQHHYEDSTMMEGRPTPPRLTEKPKPIQNPSPGTRGDHETGTTARVHHISRAATDLAPQGSAQQMQPKPKKGKRSIKRRKMLQQQQQRQQQSIEPRAAGHLPEGRVRRADQLRTVPPSQITQPQLQPQPHDSHHFCNSGGWPGDHNPPPPYQNWPRRPGPDTEHSGEPGIRGDVLNLRILYWNLGGIMGKTRELRDFAQLEDAHIILLGETKLRP</sequence>
<feature type="region of interest" description="Disordered" evidence="1">
    <location>
        <begin position="363"/>
        <end position="414"/>
    </location>
</feature>
<gene>
    <name evidence="2" type="ORF">EVAR_20933_1</name>
</gene>
<feature type="compositionally biased region" description="Polar residues" evidence="1">
    <location>
        <begin position="363"/>
        <end position="373"/>
    </location>
</feature>
<evidence type="ECO:0000313" key="2">
    <source>
        <dbReference type="EMBL" id="GBP30480.1"/>
    </source>
</evidence>
<dbReference type="OrthoDB" id="6379801at2759"/>
<feature type="compositionally biased region" description="Basic residues" evidence="1">
    <location>
        <begin position="312"/>
        <end position="325"/>
    </location>
</feature>
<keyword evidence="3" id="KW-1185">Reference proteome</keyword>
<feature type="region of interest" description="Disordered" evidence="1">
    <location>
        <begin position="298"/>
        <end position="348"/>
    </location>
</feature>
<name>A0A4C1UW71_EUMVA</name>
<protein>
    <recommendedName>
        <fullName evidence="4">Nucleic-acid-binding protein from transposon X-element</fullName>
    </recommendedName>
</protein>
<evidence type="ECO:0000256" key="1">
    <source>
        <dbReference type="SAM" id="MobiDB-lite"/>
    </source>
</evidence>
<dbReference type="SUPFAM" id="SSF56219">
    <property type="entry name" value="DNase I-like"/>
    <property type="match status" value="1"/>
</dbReference>
<dbReference type="AlphaFoldDB" id="A0A4C1UW71"/>
<reference evidence="2 3" key="1">
    <citation type="journal article" date="2019" name="Commun. Biol.">
        <title>The bagworm genome reveals a unique fibroin gene that provides high tensile strength.</title>
        <authorList>
            <person name="Kono N."/>
            <person name="Nakamura H."/>
            <person name="Ohtoshi R."/>
            <person name="Tomita M."/>
            <person name="Numata K."/>
            <person name="Arakawa K."/>
        </authorList>
    </citation>
    <scope>NUCLEOTIDE SEQUENCE [LARGE SCALE GENOMIC DNA]</scope>
</reference>
<evidence type="ECO:0008006" key="4">
    <source>
        <dbReference type="Google" id="ProtNLM"/>
    </source>
</evidence>